<sequence length="723" mass="76247">MHLRSLSLTSALAIATALPTSAEPVFNRIATFATPQNMAEGEDRARETSAEIISASEDGMTLVYSDSPLGVIGLVDITDPAAPKGLGNISMGGEPTTAVFVGGLIYAGVNTSENFTAPSGKLVTVDTATTSITAECDIGGQPDSVARAPDGSFLAIAVENERDEDVNDGAIPQMPAGYVVKLPVTGGVVDCAGQVRIDLTGLATIGADDPEPEYLDVNAAGEIVVTLQENNHIVVIGADGAVASHFNAGDVAVDGIDTRRDGHLSFTDAKAAVPREPDGISWIDGDHFAMTNEGDWNGGTRTWSIFRKDGTLVWDSGNSLERAIVAIGHYPEHRSQSKGAELESVEFAVFGSVPMAFVASERASIVAVYDLTDPAAPVLKQLLPSGVSPEGMVAIPERGLLATANEVDLRGDGLAPAHVMIYALGDGPAAYPMLTSEGTNPLIGWGALSGLAADPAEPGKLYAVSDSVYGAMPRIYTIDATPVPARITGALDITRGGDRAQKLDIEGIAPDGNGGFWLASEGRSDRLIPHAIYQVDDKGEITQEIALPEELLAHEIRFGFEGITVAGDWLWMAVQREWKDDPKGMVKLLAYNTVDMTWGAVHYPLDAPSDGAWMGLSEITLRGDWVYIAERDNQIADKAEVKKLYRVAAEQMKPAALGGPLPVVTKELVRDLLPDLMVLNGYAVDKVEGFAIDAAGTGWVVTDNDGVDDSSGETLFWSVGPVE</sequence>
<accession>A0A3S8U8X6</accession>
<evidence type="ECO:0000313" key="4">
    <source>
        <dbReference type="Proteomes" id="UP000282002"/>
    </source>
</evidence>
<evidence type="ECO:0000313" key="3">
    <source>
        <dbReference type="EMBL" id="AZL60027.1"/>
    </source>
</evidence>
<dbReference type="Proteomes" id="UP000282002">
    <property type="component" value="Chromosome"/>
</dbReference>
<gene>
    <name evidence="3" type="ORF">EI545_15015</name>
</gene>
<dbReference type="InterPro" id="IPR052956">
    <property type="entry name" value="Mesenchyme-surface_protein"/>
</dbReference>
<dbReference type="Gene3D" id="2.130.10.10">
    <property type="entry name" value="YVTN repeat-like/Quinoprotein amine dehydrogenase"/>
    <property type="match status" value="1"/>
</dbReference>
<dbReference type="InterPro" id="IPR027372">
    <property type="entry name" value="Phytase-like_dom"/>
</dbReference>
<keyword evidence="1" id="KW-0732">Signal</keyword>
<dbReference type="Pfam" id="PF13449">
    <property type="entry name" value="Phytase-like"/>
    <property type="match status" value="1"/>
</dbReference>
<dbReference type="InterPro" id="IPR015943">
    <property type="entry name" value="WD40/YVTN_repeat-like_dom_sf"/>
</dbReference>
<reference evidence="3 4" key="1">
    <citation type="submission" date="2018-12" db="EMBL/GenBank/DDBJ databases">
        <title>Complete genome sequencing of Tabrizicola sp. K13M18.</title>
        <authorList>
            <person name="Bae J.-W."/>
        </authorList>
    </citation>
    <scope>NUCLEOTIDE SEQUENCE [LARGE SCALE GENOMIC DNA]</scope>
    <source>
        <strain evidence="3 4">K13M18</strain>
    </source>
</reference>
<feature type="domain" description="Phytase-like" evidence="2">
    <location>
        <begin position="444"/>
        <end position="705"/>
    </location>
</feature>
<dbReference type="PANTHER" id="PTHR46928:SF1">
    <property type="entry name" value="MESENCHYME-SPECIFIC CELL SURFACE GLYCOPROTEIN"/>
    <property type="match status" value="1"/>
</dbReference>
<keyword evidence="4" id="KW-1185">Reference proteome</keyword>
<dbReference type="SUPFAM" id="SSF50956">
    <property type="entry name" value="Thermostable phytase (3-phytase)"/>
    <property type="match status" value="1"/>
</dbReference>
<dbReference type="EMBL" id="CP034328">
    <property type="protein sequence ID" value="AZL60027.1"/>
    <property type="molecule type" value="Genomic_DNA"/>
</dbReference>
<proteinExistence type="predicted"/>
<dbReference type="AlphaFoldDB" id="A0A3S8U8X6"/>
<evidence type="ECO:0000256" key="1">
    <source>
        <dbReference type="SAM" id="SignalP"/>
    </source>
</evidence>
<dbReference type="RefSeq" id="WP_125326222.1">
    <property type="nucleotide sequence ID" value="NZ_CP034328.1"/>
</dbReference>
<dbReference type="KEGG" id="taw:EI545_15015"/>
<dbReference type="InterPro" id="IPR011044">
    <property type="entry name" value="Quino_amine_DH_bsu"/>
</dbReference>
<dbReference type="PANTHER" id="PTHR46928">
    <property type="entry name" value="MESENCHYME-SPECIFIC CELL SURFACE GLYCOPROTEIN"/>
    <property type="match status" value="1"/>
</dbReference>
<feature type="signal peptide" evidence="1">
    <location>
        <begin position="1"/>
        <end position="22"/>
    </location>
</feature>
<dbReference type="OrthoDB" id="9803927at2"/>
<evidence type="ECO:0000259" key="2">
    <source>
        <dbReference type="Pfam" id="PF13449"/>
    </source>
</evidence>
<organism evidence="3 4">
    <name type="scientific">Tabrizicola piscis</name>
    <dbReference type="NCBI Taxonomy" id="2494374"/>
    <lineage>
        <taxon>Bacteria</taxon>
        <taxon>Pseudomonadati</taxon>
        <taxon>Pseudomonadota</taxon>
        <taxon>Alphaproteobacteria</taxon>
        <taxon>Rhodobacterales</taxon>
        <taxon>Paracoccaceae</taxon>
        <taxon>Tabrizicola</taxon>
    </lineage>
</organism>
<feature type="chain" id="PRO_5019154721" evidence="1">
    <location>
        <begin position="23"/>
        <end position="723"/>
    </location>
</feature>
<name>A0A3S8U8X6_9RHOB</name>
<protein>
    <submittedName>
        <fullName evidence="3">Alkaline phosphatase</fullName>
    </submittedName>
</protein>
<dbReference type="SUPFAM" id="SSF50969">
    <property type="entry name" value="YVTN repeat-like/Quinoprotein amine dehydrogenase"/>
    <property type="match status" value="1"/>
</dbReference>